<comment type="subcellular location">
    <subcellularLocation>
        <location evidence="1">Nucleus</location>
    </subcellularLocation>
</comment>
<keyword evidence="4" id="KW-0175">Coiled coil</keyword>
<dbReference type="InterPro" id="IPR012590">
    <property type="entry name" value="POPLD_dom"/>
</dbReference>
<dbReference type="InterPro" id="IPR009723">
    <property type="entry name" value="Pop1_N"/>
</dbReference>
<evidence type="ECO:0000256" key="2">
    <source>
        <dbReference type="ARBA" id="ARBA00022694"/>
    </source>
</evidence>
<comment type="caution">
    <text evidence="9">The sequence shown here is derived from an EMBL/GenBank/DDBJ whole genome shotgun (WGS) entry which is preliminary data.</text>
</comment>
<feature type="domain" description="POPLD" evidence="7">
    <location>
        <begin position="494"/>
        <end position="582"/>
    </location>
</feature>
<feature type="domain" description="Pop1 N-terminal" evidence="6">
    <location>
        <begin position="28"/>
        <end position="105"/>
    </location>
</feature>
<dbReference type="Pfam" id="PF06978">
    <property type="entry name" value="POP1_N"/>
    <property type="match status" value="2"/>
</dbReference>
<evidence type="ECO:0000256" key="4">
    <source>
        <dbReference type="SAM" id="Coils"/>
    </source>
</evidence>
<dbReference type="AlphaFoldDB" id="A0A9Q0MIF9"/>
<evidence type="ECO:0000259" key="7">
    <source>
        <dbReference type="Pfam" id="PF08170"/>
    </source>
</evidence>
<reference evidence="9" key="1">
    <citation type="submission" date="2022-07" db="EMBL/GenBank/DDBJ databases">
        <authorList>
            <person name="Trinca V."/>
            <person name="Uliana J.V.C."/>
            <person name="Torres T.T."/>
            <person name="Ward R.J."/>
            <person name="Monesi N."/>
        </authorList>
    </citation>
    <scope>NUCLEOTIDE SEQUENCE</scope>
    <source>
        <strain evidence="9">HSMRA1968</strain>
        <tissue evidence="9">Whole embryos</tissue>
    </source>
</reference>
<organism evidence="9 10">
    <name type="scientific">Pseudolycoriella hygida</name>
    <dbReference type="NCBI Taxonomy" id="35572"/>
    <lineage>
        <taxon>Eukaryota</taxon>
        <taxon>Metazoa</taxon>
        <taxon>Ecdysozoa</taxon>
        <taxon>Arthropoda</taxon>
        <taxon>Hexapoda</taxon>
        <taxon>Insecta</taxon>
        <taxon>Pterygota</taxon>
        <taxon>Neoptera</taxon>
        <taxon>Endopterygota</taxon>
        <taxon>Diptera</taxon>
        <taxon>Nematocera</taxon>
        <taxon>Sciaroidea</taxon>
        <taxon>Sciaridae</taxon>
        <taxon>Pseudolycoriella</taxon>
    </lineage>
</organism>
<feature type="coiled-coil region" evidence="4">
    <location>
        <begin position="290"/>
        <end position="317"/>
    </location>
</feature>
<proteinExistence type="predicted"/>
<accession>A0A9Q0MIF9</accession>
<keyword evidence="3" id="KW-0539">Nucleus</keyword>
<evidence type="ECO:0000259" key="8">
    <source>
        <dbReference type="Pfam" id="PF22770"/>
    </source>
</evidence>
<feature type="region of interest" description="Disordered" evidence="5">
    <location>
        <begin position="74"/>
        <end position="98"/>
    </location>
</feature>
<protein>
    <submittedName>
        <fullName evidence="9">Ribonucleases P/MRP protein subunit POP1</fullName>
    </submittedName>
</protein>
<dbReference type="OrthoDB" id="442863at2759"/>
<dbReference type="GO" id="GO:0001682">
    <property type="term" value="P:tRNA 5'-leader removal"/>
    <property type="evidence" value="ECO:0007669"/>
    <property type="project" value="InterPro"/>
</dbReference>
<evidence type="ECO:0000256" key="3">
    <source>
        <dbReference type="ARBA" id="ARBA00023242"/>
    </source>
</evidence>
<dbReference type="Pfam" id="PF08170">
    <property type="entry name" value="POPLD"/>
    <property type="match status" value="1"/>
</dbReference>
<keyword evidence="2" id="KW-0819">tRNA processing</keyword>
<dbReference type="PANTHER" id="PTHR22731">
    <property type="entry name" value="RIBONUCLEASES P/MRP PROTEIN SUBUNIT POP1"/>
    <property type="match status" value="1"/>
</dbReference>
<feature type="domain" description="POP1 C-terminal" evidence="8">
    <location>
        <begin position="630"/>
        <end position="818"/>
    </location>
</feature>
<evidence type="ECO:0000313" key="10">
    <source>
        <dbReference type="Proteomes" id="UP001151699"/>
    </source>
</evidence>
<evidence type="ECO:0000313" key="9">
    <source>
        <dbReference type="EMBL" id="KAJ6626435.1"/>
    </source>
</evidence>
<evidence type="ECO:0000256" key="5">
    <source>
        <dbReference type="SAM" id="MobiDB-lite"/>
    </source>
</evidence>
<name>A0A9Q0MIF9_9DIPT</name>
<dbReference type="PANTHER" id="PTHR22731:SF3">
    <property type="entry name" value="RIBONUCLEASES P_MRP PROTEIN SUBUNIT POP1"/>
    <property type="match status" value="1"/>
</dbReference>
<dbReference type="GO" id="GO:0005655">
    <property type="term" value="C:nucleolar ribonuclease P complex"/>
    <property type="evidence" value="ECO:0007669"/>
    <property type="project" value="InterPro"/>
</dbReference>
<evidence type="ECO:0000259" key="6">
    <source>
        <dbReference type="Pfam" id="PF06978"/>
    </source>
</evidence>
<dbReference type="InterPro" id="IPR055079">
    <property type="entry name" value="POP1_C"/>
</dbReference>
<sequence>MTTEKLEYDAAIGGTVELPDSIQTYKYVGDRVAEIQTMFDAIDNPNQTKLVFQALPRHMRRRAMSHCPKRLPRKYRHAHVSQMRKSGVPSKTKRPSRKYRRKPNNLLKEYVRRQRKNIWMETHIWHAKRFHMINRWGYRLAEFSCDKTFRSSFRASAKYCLLQDMSHIGCIEIVGNVETISNGFERLTSRRCNRAIAAKMYLSGKRHGSVNLFKIDSYPMDVLGNVTFIWKPVESTGEVDDDRRTLWIFVHASFYEDVVNEISSVFDLTEVGYELEKSDKMVADSMKIRQNINLRKNEALNIELKELKNQLNYFRLTGPLSQAVLSNAFKCKTNVTSSSNASWFDNFLSTEIGALAHNSQMNYWSGIHNVNSPSELCPNMVLTLNIEDPRINRPKKRTQAIPANESQITKRFNDCTLEIPEFSSVSQIWDHNVRDLILKSKMSTHELCTKRNEEALVPGERCSFEDSLQAIPVLLMQRPGCLDSKFKRLGYGCGWDVIVPAGYGISTWMCLIMWGARAGGLRESETVSRESGFDEFEPDTLTGIRNSEDKYHELRERYFKLPQNKRPNYNKLSINSPFKCLWSQLVKEWSTQNSDDVQFYVLRDPIHLQMIQKSIDSCSPIKSIDFPTDCLIPVTLTMDSRGTLENNSHICLPKPIDLKRDSRKKRNFDKEPVFEEALQVDKNENERKLLRTNHIKLLKRLRRRRVRVKRRKQETSEKRVLIAKPATAKLIRDQMNKMRELWLPENPTTVRNQCSREVIGFVTFSNFSFIEAKVTGIGYIALNSLEKLVKNCGKSKGNVRVMVRSTNSRQYRLAKVKVKV</sequence>
<keyword evidence="10" id="KW-1185">Reference proteome</keyword>
<dbReference type="InterPro" id="IPR039182">
    <property type="entry name" value="Pop1"/>
</dbReference>
<dbReference type="EMBL" id="WJQU01003260">
    <property type="protein sequence ID" value="KAJ6626435.1"/>
    <property type="molecule type" value="Genomic_DNA"/>
</dbReference>
<feature type="domain" description="Pop1 N-terminal" evidence="6">
    <location>
        <begin position="108"/>
        <end position="175"/>
    </location>
</feature>
<dbReference type="Proteomes" id="UP001151699">
    <property type="component" value="Unassembled WGS sequence"/>
</dbReference>
<dbReference type="GO" id="GO:0000172">
    <property type="term" value="C:ribonuclease MRP complex"/>
    <property type="evidence" value="ECO:0007669"/>
    <property type="project" value="InterPro"/>
</dbReference>
<dbReference type="Pfam" id="PF22770">
    <property type="entry name" value="POP1_C"/>
    <property type="match status" value="1"/>
</dbReference>
<gene>
    <name evidence="9" type="primary">POP1</name>
    <name evidence="9" type="ORF">Bhyg_17260</name>
</gene>
<evidence type="ECO:0000256" key="1">
    <source>
        <dbReference type="ARBA" id="ARBA00004123"/>
    </source>
</evidence>